<dbReference type="Pfam" id="PF00020">
    <property type="entry name" value="TNFR_c6"/>
    <property type="match status" value="3"/>
</dbReference>
<dbReference type="SUPFAM" id="SSF57586">
    <property type="entry name" value="TNF receptor-like"/>
    <property type="match status" value="4"/>
</dbReference>
<keyword evidence="6" id="KW-0677">Repeat</keyword>
<dbReference type="PRINTS" id="PR01966">
    <property type="entry name" value="TNFACTORR16"/>
</dbReference>
<keyword evidence="5" id="KW-0732">Signal</keyword>
<dbReference type="PROSITE" id="PS50050">
    <property type="entry name" value="TNFR_NGFR_2"/>
    <property type="match status" value="4"/>
</dbReference>
<comment type="subcellular location">
    <subcellularLocation>
        <location evidence="1">Cell membrane</location>
        <topology evidence="1">Single-pass membrane protein</topology>
    </subcellularLocation>
</comment>
<dbReference type="InterPro" id="IPR022325">
    <property type="entry name" value="TNFR_16"/>
</dbReference>
<name>A0AAV3AD30_PYXAD</name>
<dbReference type="InterPro" id="IPR034046">
    <property type="entry name" value="TNFRSF16_N"/>
</dbReference>
<feature type="disulfide bond" evidence="11">
    <location>
        <begin position="145"/>
        <end position="163"/>
    </location>
</feature>
<evidence type="ECO:0000256" key="4">
    <source>
        <dbReference type="ARBA" id="ARBA00022703"/>
    </source>
</evidence>
<evidence type="ECO:0000256" key="13">
    <source>
        <dbReference type="SAM" id="Phobius"/>
    </source>
</evidence>
<evidence type="ECO:0000256" key="12">
    <source>
        <dbReference type="SAM" id="MobiDB-lite"/>
    </source>
</evidence>
<dbReference type="GO" id="GO:0009986">
    <property type="term" value="C:cell surface"/>
    <property type="evidence" value="ECO:0007669"/>
    <property type="project" value="TreeGrafter"/>
</dbReference>
<feature type="transmembrane region" description="Helical" evidence="13">
    <location>
        <begin position="212"/>
        <end position="232"/>
    </location>
</feature>
<dbReference type="GO" id="GO:0006915">
    <property type="term" value="P:apoptotic process"/>
    <property type="evidence" value="ECO:0007669"/>
    <property type="project" value="UniProtKB-KW"/>
</dbReference>
<dbReference type="InterPro" id="IPR000488">
    <property type="entry name" value="Death_dom"/>
</dbReference>
<feature type="compositionally biased region" description="Polar residues" evidence="12">
    <location>
        <begin position="243"/>
        <end position="255"/>
    </location>
</feature>
<keyword evidence="17" id="KW-1185">Reference proteome</keyword>
<evidence type="ECO:0000259" key="14">
    <source>
        <dbReference type="PROSITE" id="PS50017"/>
    </source>
</evidence>
<dbReference type="Gene3D" id="2.10.50.10">
    <property type="entry name" value="Tumor Necrosis Factor Receptor, subunit A, domain 2"/>
    <property type="match status" value="2"/>
</dbReference>
<dbReference type="InterPro" id="IPR041448">
    <property type="entry name" value="TNFR16_TM"/>
</dbReference>
<dbReference type="InterPro" id="IPR052302">
    <property type="entry name" value="Neurotrophin_rcpt-DD"/>
</dbReference>
<evidence type="ECO:0000256" key="1">
    <source>
        <dbReference type="ARBA" id="ARBA00004162"/>
    </source>
</evidence>
<dbReference type="Gene3D" id="1.10.533.10">
    <property type="entry name" value="Death Domain, Fas"/>
    <property type="match status" value="1"/>
</dbReference>
<feature type="disulfide bond" evidence="11">
    <location>
        <begin position="103"/>
        <end position="121"/>
    </location>
</feature>
<dbReference type="PANTHER" id="PTHR46605">
    <property type="entry name" value="TUMOR NECROSIS FACTOR RECEPTOR"/>
    <property type="match status" value="1"/>
</dbReference>
<dbReference type="GO" id="GO:0007266">
    <property type="term" value="P:Rho protein signal transduction"/>
    <property type="evidence" value="ECO:0007669"/>
    <property type="project" value="TreeGrafter"/>
</dbReference>
<feature type="domain" description="TNFR-Cys" evidence="15">
    <location>
        <begin position="7"/>
        <end position="40"/>
    </location>
</feature>
<sequence length="382" mass="41628">MLVAAEDCPTGQYTANKECCKACGVGEGVVQECGVNQTVCEPCLDSVTYSDTTSHTEACKPCTECHGNKRMIAPCVETDDALCACAYGFFREETGDCEPCRTCPIGYGMILSCSMNQDTVCEKCPEWTFSNVDNNMDPCLPCTICEDEEITIQECTPISDTECFDPNPRVASVTPFFNTTYQDTTMTDPEIMATTPGGSQPIPPSGAAENLIPVYCSILAAVIAGLVAFIVFKRWNSCKKNKQGGNSHTVNQTPSPEGEKLHSDSGISVNSDSTAEQPAGHMQGKNDLHLYNSLPPHKQEEVEKLLTSSLEQTWKNLAGELGYQDELIDTFTREEFPVRALLSDWSNKDSATTDALYTALRKIQREDIAQSLYSDSTATSPV</sequence>
<dbReference type="PANTHER" id="PTHR46605:SF3">
    <property type="entry name" value="TUMOR NECROSIS FACTOR RECEPTOR SUPERFAMILY MEMBER 16"/>
    <property type="match status" value="1"/>
</dbReference>
<dbReference type="FunFam" id="2.10.50.10:FF:000013">
    <property type="entry name" value="Tumor necrosis factor receptor superfamily member 16"/>
    <property type="match status" value="1"/>
</dbReference>
<dbReference type="SUPFAM" id="SSF47986">
    <property type="entry name" value="DEATH domain"/>
    <property type="match status" value="1"/>
</dbReference>
<keyword evidence="2" id="KW-1003">Cell membrane</keyword>
<evidence type="ECO:0000259" key="15">
    <source>
        <dbReference type="PROSITE" id="PS50050"/>
    </source>
</evidence>
<feature type="domain" description="TNFR-Cys" evidence="15">
    <location>
        <begin position="123"/>
        <end position="163"/>
    </location>
</feature>
<dbReference type="FunFam" id="2.10.50.10:FF:000012">
    <property type="entry name" value="tumor necrosis factor receptor superfamily member 16"/>
    <property type="match status" value="1"/>
</dbReference>
<feature type="repeat" description="TNFR-Cys" evidence="11">
    <location>
        <begin position="42"/>
        <end position="83"/>
    </location>
</feature>
<evidence type="ECO:0008006" key="18">
    <source>
        <dbReference type="Google" id="ProtNLM"/>
    </source>
</evidence>
<dbReference type="Pfam" id="PF18422">
    <property type="entry name" value="TNFR_16_TM"/>
    <property type="match status" value="1"/>
</dbReference>
<feature type="disulfide bond" evidence="11">
    <location>
        <begin position="124"/>
        <end position="139"/>
    </location>
</feature>
<feature type="disulfide bond" evidence="11">
    <location>
        <begin position="62"/>
        <end position="75"/>
    </location>
</feature>
<dbReference type="SMART" id="SM00208">
    <property type="entry name" value="TNFR"/>
    <property type="match status" value="4"/>
</dbReference>
<dbReference type="Proteomes" id="UP001181693">
    <property type="component" value="Unassembled WGS sequence"/>
</dbReference>
<keyword evidence="7 13" id="KW-1133">Transmembrane helix</keyword>
<dbReference type="Pfam" id="PF00531">
    <property type="entry name" value="Death"/>
    <property type="match status" value="1"/>
</dbReference>
<feature type="repeat" description="TNFR-Cys" evidence="11">
    <location>
        <begin position="123"/>
        <end position="163"/>
    </location>
</feature>
<feature type="domain" description="TNFR-Cys" evidence="15">
    <location>
        <begin position="42"/>
        <end position="83"/>
    </location>
</feature>
<dbReference type="PROSITE" id="PS50017">
    <property type="entry name" value="DEATH_DOMAIN"/>
    <property type="match status" value="1"/>
</dbReference>
<dbReference type="EMBL" id="DYDO01000006">
    <property type="protein sequence ID" value="DBA22266.1"/>
    <property type="molecule type" value="Genomic_DNA"/>
</dbReference>
<keyword evidence="9 11" id="KW-1015">Disulfide bond</keyword>
<evidence type="ECO:0000256" key="10">
    <source>
        <dbReference type="ARBA" id="ARBA00023180"/>
    </source>
</evidence>
<evidence type="ECO:0000256" key="9">
    <source>
        <dbReference type="ARBA" id="ARBA00023157"/>
    </source>
</evidence>
<dbReference type="CDD" id="cd13416">
    <property type="entry name" value="TNFRSF16"/>
    <property type="match status" value="1"/>
</dbReference>
<dbReference type="GO" id="GO:0005035">
    <property type="term" value="F:death receptor activity"/>
    <property type="evidence" value="ECO:0007669"/>
    <property type="project" value="TreeGrafter"/>
</dbReference>
<keyword evidence="4" id="KW-0053">Apoptosis</keyword>
<dbReference type="AlphaFoldDB" id="A0AAV3AD30"/>
<evidence type="ECO:0000256" key="11">
    <source>
        <dbReference type="PROSITE-ProRule" id="PRU00206"/>
    </source>
</evidence>
<protein>
    <recommendedName>
        <fullName evidence="18">Tumor necrosis factor receptor superfamily member 16</fullName>
    </recommendedName>
</protein>
<feature type="disulfide bond" evidence="11">
    <location>
        <begin position="20"/>
        <end position="33"/>
    </location>
</feature>
<evidence type="ECO:0000313" key="16">
    <source>
        <dbReference type="EMBL" id="DBA22266.1"/>
    </source>
</evidence>
<keyword evidence="10" id="KW-0325">Glycoprotein</keyword>
<gene>
    <name evidence="16" type="ORF">GDO54_013305</name>
</gene>
<evidence type="ECO:0000256" key="2">
    <source>
        <dbReference type="ARBA" id="ARBA00022475"/>
    </source>
</evidence>
<dbReference type="PROSITE" id="PS00652">
    <property type="entry name" value="TNFR_NGFR_1"/>
    <property type="match status" value="2"/>
</dbReference>
<evidence type="ECO:0000256" key="5">
    <source>
        <dbReference type="ARBA" id="ARBA00022729"/>
    </source>
</evidence>
<feature type="domain" description="TNFR-Cys" evidence="15">
    <location>
        <begin position="84"/>
        <end position="121"/>
    </location>
</feature>
<dbReference type="Gene3D" id="6.10.250.1780">
    <property type="match status" value="1"/>
</dbReference>
<dbReference type="InterPro" id="IPR001368">
    <property type="entry name" value="TNFR/NGFR_Cys_rich_reg"/>
</dbReference>
<evidence type="ECO:0000256" key="3">
    <source>
        <dbReference type="ARBA" id="ARBA00022692"/>
    </source>
</evidence>
<accession>A0AAV3AD30</accession>
<evidence type="ECO:0000256" key="6">
    <source>
        <dbReference type="ARBA" id="ARBA00022737"/>
    </source>
</evidence>
<dbReference type="InterPro" id="IPR011029">
    <property type="entry name" value="DEATH-like_dom_sf"/>
</dbReference>
<feature type="disulfide bond" evidence="11">
    <location>
        <begin position="65"/>
        <end position="83"/>
    </location>
</feature>
<feature type="domain" description="Death" evidence="14">
    <location>
        <begin position="299"/>
        <end position="376"/>
    </location>
</feature>
<evidence type="ECO:0000313" key="17">
    <source>
        <dbReference type="Proteomes" id="UP001181693"/>
    </source>
</evidence>
<evidence type="ECO:0000256" key="8">
    <source>
        <dbReference type="ARBA" id="ARBA00023136"/>
    </source>
</evidence>
<keyword evidence="3 13" id="KW-0812">Transmembrane</keyword>
<dbReference type="GO" id="GO:0005886">
    <property type="term" value="C:plasma membrane"/>
    <property type="evidence" value="ECO:0007669"/>
    <property type="project" value="UniProtKB-SubCell"/>
</dbReference>
<feature type="repeat" description="TNFR-Cys" evidence="11">
    <location>
        <begin position="7"/>
        <end position="40"/>
    </location>
</feature>
<organism evidence="16 17">
    <name type="scientific">Pyxicephalus adspersus</name>
    <name type="common">African bullfrog</name>
    <dbReference type="NCBI Taxonomy" id="30357"/>
    <lineage>
        <taxon>Eukaryota</taxon>
        <taxon>Metazoa</taxon>
        <taxon>Chordata</taxon>
        <taxon>Craniata</taxon>
        <taxon>Vertebrata</taxon>
        <taxon>Euteleostomi</taxon>
        <taxon>Amphibia</taxon>
        <taxon>Batrachia</taxon>
        <taxon>Anura</taxon>
        <taxon>Neobatrachia</taxon>
        <taxon>Ranoidea</taxon>
        <taxon>Pyxicephalidae</taxon>
        <taxon>Pyxicephalinae</taxon>
        <taxon>Pyxicephalus</taxon>
    </lineage>
</organism>
<comment type="caution">
    <text evidence="11">Lacks conserved residue(s) required for the propagation of feature annotation.</text>
</comment>
<dbReference type="CDD" id="cd08311">
    <property type="entry name" value="Death_p75NR"/>
    <property type="match status" value="1"/>
</dbReference>
<comment type="caution">
    <text evidence="16">The sequence shown here is derived from an EMBL/GenBank/DDBJ whole genome shotgun (WGS) entry which is preliminary data.</text>
</comment>
<feature type="repeat" description="TNFR-Cys" evidence="11">
    <location>
        <begin position="84"/>
        <end position="121"/>
    </location>
</feature>
<dbReference type="GO" id="GO:0048406">
    <property type="term" value="F:nerve growth factor binding"/>
    <property type="evidence" value="ECO:0007669"/>
    <property type="project" value="TreeGrafter"/>
</dbReference>
<feature type="compositionally biased region" description="Polar residues" evidence="12">
    <location>
        <begin position="265"/>
        <end position="276"/>
    </location>
</feature>
<feature type="region of interest" description="Disordered" evidence="12">
    <location>
        <begin position="240"/>
        <end position="286"/>
    </location>
</feature>
<dbReference type="GO" id="GO:0015026">
    <property type="term" value="F:coreceptor activity"/>
    <property type="evidence" value="ECO:0007669"/>
    <property type="project" value="TreeGrafter"/>
</dbReference>
<evidence type="ECO:0000256" key="7">
    <source>
        <dbReference type="ARBA" id="ARBA00022989"/>
    </source>
</evidence>
<feature type="disulfide bond" evidence="11">
    <location>
        <begin position="100"/>
        <end position="113"/>
    </location>
</feature>
<reference evidence="16" key="1">
    <citation type="thesis" date="2020" institute="ProQuest LLC" country="789 East Eisenhower Parkway, Ann Arbor, MI, USA">
        <title>Comparative Genomics and Chromosome Evolution.</title>
        <authorList>
            <person name="Mudd A.B."/>
        </authorList>
    </citation>
    <scope>NUCLEOTIDE SEQUENCE</scope>
    <source>
        <strain evidence="16">1538</strain>
        <tissue evidence="16">Blood</tissue>
    </source>
</reference>
<proteinExistence type="predicted"/>
<keyword evidence="8 13" id="KW-0472">Membrane</keyword>
<feature type="disulfide bond" evidence="11">
    <location>
        <begin position="142"/>
        <end position="155"/>
    </location>
</feature>
<dbReference type="SMART" id="SM00005">
    <property type="entry name" value="DEATH"/>
    <property type="match status" value="1"/>
</dbReference>